<evidence type="ECO:0000313" key="3">
    <source>
        <dbReference type="EMBL" id="BDG59824.1"/>
    </source>
</evidence>
<dbReference type="InterPro" id="IPR045190">
    <property type="entry name" value="MCCB/AccD1-like"/>
</dbReference>
<dbReference type="Pfam" id="PF01039">
    <property type="entry name" value="Carboxyl_trans"/>
    <property type="match status" value="1"/>
</dbReference>
<gene>
    <name evidence="3" type="primary">yngE</name>
    <name evidence="3" type="ORF">caldi_09140</name>
</gene>
<name>A0AA35G914_9FIRM</name>
<dbReference type="AlphaFoldDB" id="A0AA35G914"/>
<dbReference type="Gene3D" id="3.90.226.10">
    <property type="entry name" value="2-enoyl-CoA Hydratase, Chain A, domain 1"/>
    <property type="match status" value="2"/>
</dbReference>
<keyword evidence="4" id="KW-1185">Reference proteome</keyword>
<feature type="domain" description="CoA carboxyltransferase N-terminal" evidence="1">
    <location>
        <begin position="1"/>
        <end position="254"/>
    </location>
</feature>
<dbReference type="GO" id="GO:0004485">
    <property type="term" value="F:methylcrotonoyl-CoA carboxylase activity"/>
    <property type="evidence" value="ECO:0007669"/>
    <property type="project" value="TreeGrafter"/>
</dbReference>
<dbReference type="GO" id="GO:0006552">
    <property type="term" value="P:L-leucine catabolic process"/>
    <property type="evidence" value="ECO:0007669"/>
    <property type="project" value="TreeGrafter"/>
</dbReference>
<accession>A0AA35G914</accession>
<dbReference type="PROSITE" id="PS50989">
    <property type="entry name" value="COA_CT_CTER"/>
    <property type="match status" value="1"/>
</dbReference>
<dbReference type="Proteomes" id="UP001163687">
    <property type="component" value="Chromosome"/>
</dbReference>
<dbReference type="PANTHER" id="PTHR22855">
    <property type="entry name" value="ACETYL, PROPIONYL, PYRUVATE, AND GLUTACONYL CARBOXYLASE-RELATED"/>
    <property type="match status" value="1"/>
</dbReference>
<organism evidence="3 4">
    <name type="scientific">Caldinitratiruptor microaerophilus</name>
    <dbReference type="NCBI Taxonomy" id="671077"/>
    <lineage>
        <taxon>Bacteria</taxon>
        <taxon>Bacillati</taxon>
        <taxon>Bacillota</taxon>
        <taxon>Clostridia</taxon>
        <taxon>Eubacteriales</taxon>
        <taxon>Symbiobacteriaceae</taxon>
        <taxon>Caldinitratiruptor</taxon>
    </lineage>
</organism>
<proteinExistence type="predicted"/>
<dbReference type="KEGG" id="cmic:caldi_09140"/>
<evidence type="ECO:0000313" key="4">
    <source>
        <dbReference type="Proteomes" id="UP001163687"/>
    </source>
</evidence>
<evidence type="ECO:0000259" key="2">
    <source>
        <dbReference type="PROSITE" id="PS50989"/>
    </source>
</evidence>
<dbReference type="InterPro" id="IPR011762">
    <property type="entry name" value="COA_CT_N"/>
</dbReference>
<protein>
    <submittedName>
        <fullName evidence="3">Carboxylase YngE</fullName>
    </submittedName>
</protein>
<dbReference type="EMBL" id="AP025628">
    <property type="protein sequence ID" value="BDG59824.1"/>
    <property type="molecule type" value="Genomic_DNA"/>
</dbReference>
<dbReference type="PROSITE" id="PS50980">
    <property type="entry name" value="COA_CT_NTER"/>
    <property type="match status" value="1"/>
</dbReference>
<dbReference type="GO" id="GO:1905202">
    <property type="term" value="C:methylcrotonoyl-CoA carboxylase complex"/>
    <property type="evidence" value="ECO:0007669"/>
    <property type="project" value="TreeGrafter"/>
</dbReference>
<dbReference type="PANTHER" id="PTHR22855:SF13">
    <property type="entry name" value="METHYLCROTONOYL-COA CARBOXYLASE BETA CHAIN, MITOCHONDRIAL"/>
    <property type="match status" value="1"/>
</dbReference>
<dbReference type="InterPro" id="IPR034733">
    <property type="entry name" value="AcCoA_carboxyl_beta"/>
</dbReference>
<dbReference type="SUPFAM" id="SSF52096">
    <property type="entry name" value="ClpP/crotonase"/>
    <property type="match status" value="2"/>
</dbReference>
<dbReference type="InterPro" id="IPR011763">
    <property type="entry name" value="COA_CT_C"/>
</dbReference>
<dbReference type="InterPro" id="IPR029045">
    <property type="entry name" value="ClpP/crotonase-like_dom_sf"/>
</dbReference>
<evidence type="ECO:0000259" key="1">
    <source>
        <dbReference type="PROSITE" id="PS50980"/>
    </source>
</evidence>
<reference evidence="3" key="1">
    <citation type="submission" date="2022-03" db="EMBL/GenBank/DDBJ databases">
        <title>Complete genome sequence of Caldinitratiruptor microaerophilus.</title>
        <authorList>
            <person name="Mukaiyama R."/>
            <person name="Nishiyama T."/>
            <person name="Ueda K."/>
        </authorList>
    </citation>
    <scope>NUCLEOTIDE SEQUENCE</scope>
    <source>
        <strain evidence="3">JCM 16183</strain>
    </source>
</reference>
<sequence>MSSPIERLHAERARIMAGGREQYHRQLAEQGKMFVRRRLERLFGPGGIEWEDGLFAEVQNPELPADAVVTGVGRVGDRRVAFAATDSTVKAGSMGPKSVEKILRIQETAMRLGIPILYLMDSAGARIVDQVRNFPGRRHGGRIFYNQVHMSGVVPQISVLFGPSPAGAAYIPAFSDVVIMVEGQASAYLGSPRMAEMAIGEKVTLEEMGGARMHCTVSGLGDFLVESEEEAIRLVQAYLSYMPSNWQELPPLAEPQPPEEGIDLETTVPADQNRPFDMYAFIRGLVDAGSFLEVKRLFAPELITGLARLGGQVVGVVANQPRVKGGTLFVDSADKGARFIWLCNAYNIPLLFLADVPGFMIGSAVERQGIIRHGAKMIAAVSEATVPKISVIVRKCYGAGLYAMAGPAFGTDAVLALPSAQVAVMGPEAAVNAVFYNDIQAIPDPDERRRFVAEQRERYARDIDIFRLAGELIVDDIVAPSELRDQLIRRFRALRGRRGTLPAKHCPVHPV</sequence>
<feature type="domain" description="CoA carboxyltransferase C-terminal" evidence="2">
    <location>
        <begin position="257"/>
        <end position="505"/>
    </location>
</feature>